<evidence type="ECO:0000256" key="7">
    <source>
        <dbReference type="ARBA" id="ARBA00022771"/>
    </source>
</evidence>
<keyword evidence="2 12" id="KW-0639">Primosome</keyword>
<proteinExistence type="inferred from homology"/>
<dbReference type="Gene3D" id="3.40.1360.10">
    <property type="match status" value="1"/>
</dbReference>
<keyword evidence="8 12" id="KW-0862">Zinc</keyword>
<evidence type="ECO:0000256" key="14">
    <source>
        <dbReference type="PIRSR" id="PIRSR002811-1"/>
    </source>
</evidence>
<evidence type="ECO:0000256" key="9">
    <source>
        <dbReference type="ARBA" id="ARBA00022842"/>
    </source>
</evidence>
<comment type="function">
    <text evidence="12 13">RNA polymerase that catalyzes the synthesis of short RNA molecules used as primers for DNA polymerase during DNA replication.</text>
</comment>
<dbReference type="GO" id="GO:0006269">
    <property type="term" value="P:DNA replication, synthesis of primer"/>
    <property type="evidence" value="ECO:0007669"/>
    <property type="project" value="UniProtKB-UniRule"/>
</dbReference>
<keyword evidence="9" id="KW-0460">Magnesium</keyword>
<dbReference type="GO" id="GO:1990077">
    <property type="term" value="C:primosome complex"/>
    <property type="evidence" value="ECO:0007669"/>
    <property type="project" value="UniProtKB-KW"/>
</dbReference>
<dbReference type="FunFam" id="3.90.580.10:FF:000001">
    <property type="entry name" value="DNA primase"/>
    <property type="match status" value="1"/>
</dbReference>
<evidence type="ECO:0000256" key="4">
    <source>
        <dbReference type="ARBA" id="ARBA00022695"/>
    </source>
</evidence>
<evidence type="ECO:0000259" key="16">
    <source>
        <dbReference type="PROSITE" id="PS50880"/>
    </source>
</evidence>
<dbReference type="OrthoDB" id="9803773at2"/>
<feature type="region of interest" description="Disordered" evidence="15">
    <location>
        <begin position="466"/>
        <end position="496"/>
    </location>
</feature>
<sequence length="640" mass="70837">MPPGAMKSRRVCNGSTERMAGKMNFGVSKDIIEDIRARCDIVELIGTFVQLKRSGTNTYKGLCPFHQEKTPSFHVDASRQTFHCFGCGKGGDVFRFYMDKENVGFVDALHMLASRVGVVIPENSGGGDPGEGRRRANERERLYQINEAFATFFHQVLVRNPNSPAAEYLRRRGIPPEVAERFKIGACPDEWTACLDYGRSLGFTDEELVTSGIIRKKAETGRCFDHFKGRLTFAIENEQGRVVGFSCRSLEAKPLAGGKYINTPETPIFKKGNLLYALPLARKMMSDRNMAVICEGQLDSIAFHRAGIECAVAPQGTSFTENQARILSRYCNRIYLALDSDSAGQKAILRDVEILLPMSFDIKVVRIPGGKDPDELFAHGGAAALQQALDDSVSWLKVLCDSLPQRHDMGSAAGRGHAAVEVAGYLNRITNQVELELYVRDAAMLLGVSEDALYAELRQVSRKARRNEEFSRGGPAAEPAYTPNTGEFIPPRPRSENRPLPGIQQEDPCSPALLTLLELAVNSETAARQIAELVPPEELPDSNPIARAVNLTVNLALNGEFEQVPAELSELLIEHPVPEISRILVSEFVCKDIPTAVEESAAELRRQFKKEEQRLLMLQMKNASTPEERLALLTRLQSMS</sequence>
<dbReference type="InterPro" id="IPR050219">
    <property type="entry name" value="DnaG_primase"/>
</dbReference>
<dbReference type="CDD" id="cd03364">
    <property type="entry name" value="TOPRIM_DnaG_primases"/>
    <property type="match status" value="1"/>
</dbReference>
<comment type="cofactor">
    <cofactor evidence="12 13 14">
        <name>Zn(2+)</name>
        <dbReference type="ChEBI" id="CHEBI:29105"/>
    </cofactor>
    <text evidence="12 13 14">Binds 1 zinc ion per monomer.</text>
</comment>
<comment type="subunit">
    <text evidence="12">Monomer. Interacts with DnaB.</text>
</comment>
<reference evidence="17 18" key="1">
    <citation type="submission" date="2018-04" db="EMBL/GenBank/DDBJ databases">
        <title>Genomic Encyclopedia of Type Strains, Phase IV (KMG-IV): sequencing the most valuable type-strain genomes for metagenomic binning, comparative biology and taxonomic classification.</title>
        <authorList>
            <person name="Goeker M."/>
        </authorList>
    </citation>
    <scope>NUCLEOTIDE SEQUENCE [LARGE SCALE GENOMIC DNA]</scope>
    <source>
        <strain evidence="17 18">DSM 14823</strain>
    </source>
</reference>
<evidence type="ECO:0000256" key="1">
    <source>
        <dbReference type="ARBA" id="ARBA00022478"/>
    </source>
</evidence>
<dbReference type="EC" id="2.7.7.101" evidence="12"/>
<comment type="caution">
    <text evidence="17">The sequence shown here is derived from an EMBL/GenBank/DDBJ whole genome shotgun (WGS) entry which is preliminary data.</text>
</comment>
<dbReference type="GO" id="GO:0000428">
    <property type="term" value="C:DNA-directed RNA polymerase complex"/>
    <property type="evidence" value="ECO:0007669"/>
    <property type="project" value="UniProtKB-KW"/>
</dbReference>
<evidence type="ECO:0000256" key="12">
    <source>
        <dbReference type="HAMAP-Rule" id="MF_00974"/>
    </source>
</evidence>
<keyword evidence="6 12" id="KW-0479">Metal-binding</keyword>
<dbReference type="InterPro" id="IPR019475">
    <property type="entry name" value="DNA_primase_DnaB-bd"/>
</dbReference>
<dbReference type="EMBL" id="QEKH01000001">
    <property type="protein sequence ID" value="PVY45817.1"/>
    <property type="molecule type" value="Genomic_DNA"/>
</dbReference>
<comment type="similarity">
    <text evidence="12 13">Belongs to the DnaG primase family.</text>
</comment>
<keyword evidence="4 12" id="KW-0548">Nucleotidyltransferase</keyword>
<protein>
    <recommendedName>
        <fullName evidence="12 13">DNA primase</fullName>
        <ecNumber evidence="12">2.7.7.101</ecNumber>
    </recommendedName>
</protein>
<dbReference type="PIRSF" id="PIRSF002811">
    <property type="entry name" value="DnaG"/>
    <property type="match status" value="1"/>
</dbReference>
<name>A0A2U1BB85_9BACT</name>
<dbReference type="GO" id="GO:0008270">
    <property type="term" value="F:zinc ion binding"/>
    <property type="evidence" value="ECO:0007669"/>
    <property type="project" value="UniProtKB-UniRule"/>
</dbReference>
<gene>
    <name evidence="12" type="primary">dnaG</name>
    <name evidence="17" type="ORF">C8D82_1016</name>
</gene>
<dbReference type="InterPro" id="IPR034151">
    <property type="entry name" value="TOPRIM_DnaG_bac"/>
</dbReference>
<evidence type="ECO:0000256" key="3">
    <source>
        <dbReference type="ARBA" id="ARBA00022679"/>
    </source>
</evidence>
<dbReference type="PANTHER" id="PTHR30313">
    <property type="entry name" value="DNA PRIMASE"/>
    <property type="match status" value="1"/>
</dbReference>
<dbReference type="InterPro" id="IPR006295">
    <property type="entry name" value="DNA_primase_DnaG"/>
</dbReference>
<dbReference type="Gene3D" id="3.90.980.10">
    <property type="entry name" value="DNA primase, catalytic core, N-terminal domain"/>
    <property type="match status" value="1"/>
</dbReference>
<dbReference type="Pfam" id="PF13155">
    <property type="entry name" value="Toprim_2"/>
    <property type="match status" value="1"/>
</dbReference>
<dbReference type="SMART" id="SM00493">
    <property type="entry name" value="TOPRIM"/>
    <property type="match status" value="1"/>
</dbReference>
<dbReference type="Pfam" id="PF08275">
    <property type="entry name" value="DNAG_N"/>
    <property type="match status" value="1"/>
</dbReference>
<evidence type="ECO:0000256" key="11">
    <source>
        <dbReference type="ARBA" id="ARBA00023163"/>
    </source>
</evidence>
<evidence type="ECO:0000256" key="13">
    <source>
        <dbReference type="PIRNR" id="PIRNR002811"/>
    </source>
</evidence>
<keyword evidence="5 12" id="KW-0235">DNA replication</keyword>
<evidence type="ECO:0000256" key="6">
    <source>
        <dbReference type="ARBA" id="ARBA00022723"/>
    </source>
</evidence>
<dbReference type="InterPro" id="IPR002694">
    <property type="entry name" value="Znf_CHC2"/>
</dbReference>
<dbReference type="NCBIfam" id="TIGR01391">
    <property type="entry name" value="dnaG"/>
    <property type="match status" value="1"/>
</dbReference>
<evidence type="ECO:0000313" key="17">
    <source>
        <dbReference type="EMBL" id="PVY45817.1"/>
    </source>
</evidence>
<dbReference type="InterPro" id="IPR037068">
    <property type="entry name" value="DNA_primase_core_N_sf"/>
</dbReference>
<keyword evidence="3 12" id="KW-0808">Transferase</keyword>
<dbReference type="AlphaFoldDB" id="A0A2U1BB85"/>
<evidence type="ECO:0000256" key="2">
    <source>
        <dbReference type="ARBA" id="ARBA00022515"/>
    </source>
</evidence>
<dbReference type="InterPro" id="IPR036977">
    <property type="entry name" value="DNA_primase_Znf_CHC2"/>
</dbReference>
<dbReference type="InterPro" id="IPR006171">
    <property type="entry name" value="TOPRIM_dom"/>
</dbReference>
<comment type="catalytic activity">
    <reaction evidence="12">
        <text>ssDNA + n NTP = ssDNA/pppN(pN)n-1 hybrid + (n-1) diphosphate.</text>
        <dbReference type="EC" id="2.7.7.101"/>
    </reaction>
</comment>
<comment type="domain">
    <text evidence="12">Contains an N-terminal zinc-binding domain, a central core domain that contains the primase activity, and a C-terminal DnaB-binding domain.</text>
</comment>
<evidence type="ECO:0000313" key="18">
    <source>
        <dbReference type="Proteomes" id="UP000245959"/>
    </source>
</evidence>
<keyword evidence="10 12" id="KW-0238">DNA-binding</keyword>
<keyword evidence="7 12" id="KW-0863">Zinc-finger</keyword>
<dbReference type="SUPFAM" id="SSF56731">
    <property type="entry name" value="DNA primase core"/>
    <property type="match status" value="1"/>
</dbReference>
<dbReference type="Proteomes" id="UP000245959">
    <property type="component" value="Unassembled WGS sequence"/>
</dbReference>
<feature type="zinc finger region" description="CHC2-type" evidence="12 14">
    <location>
        <begin position="63"/>
        <end position="87"/>
    </location>
</feature>
<keyword evidence="11 12" id="KW-0804">Transcription</keyword>
<accession>A0A2U1BB85</accession>
<dbReference type="SMART" id="SM00400">
    <property type="entry name" value="ZnF_CHCC"/>
    <property type="match status" value="1"/>
</dbReference>
<dbReference type="InterPro" id="IPR030846">
    <property type="entry name" value="DnaG_bac"/>
</dbReference>
<dbReference type="SUPFAM" id="SSF57783">
    <property type="entry name" value="Zinc beta-ribbon"/>
    <property type="match status" value="1"/>
</dbReference>
<keyword evidence="18" id="KW-1185">Reference proteome</keyword>
<evidence type="ECO:0000256" key="10">
    <source>
        <dbReference type="ARBA" id="ARBA00023125"/>
    </source>
</evidence>
<evidence type="ECO:0000256" key="15">
    <source>
        <dbReference type="SAM" id="MobiDB-lite"/>
    </source>
</evidence>
<organism evidence="17 18">
    <name type="scientific">Victivallis vadensis</name>
    <dbReference type="NCBI Taxonomy" id="172901"/>
    <lineage>
        <taxon>Bacteria</taxon>
        <taxon>Pseudomonadati</taxon>
        <taxon>Lentisphaerota</taxon>
        <taxon>Lentisphaeria</taxon>
        <taxon>Victivallales</taxon>
        <taxon>Victivallaceae</taxon>
        <taxon>Victivallis</taxon>
    </lineage>
</organism>
<dbReference type="Gene3D" id="3.90.580.10">
    <property type="entry name" value="Zinc finger, CHC2-type domain"/>
    <property type="match status" value="1"/>
</dbReference>
<dbReference type="GO" id="GO:0003899">
    <property type="term" value="F:DNA-directed RNA polymerase activity"/>
    <property type="evidence" value="ECO:0007669"/>
    <property type="project" value="UniProtKB-UniRule"/>
</dbReference>
<dbReference type="PANTHER" id="PTHR30313:SF2">
    <property type="entry name" value="DNA PRIMASE"/>
    <property type="match status" value="1"/>
</dbReference>
<dbReference type="Pfam" id="PF10410">
    <property type="entry name" value="DnaB_bind"/>
    <property type="match status" value="1"/>
</dbReference>
<dbReference type="PROSITE" id="PS50880">
    <property type="entry name" value="TOPRIM"/>
    <property type="match status" value="1"/>
</dbReference>
<evidence type="ECO:0000256" key="5">
    <source>
        <dbReference type="ARBA" id="ARBA00022705"/>
    </source>
</evidence>
<dbReference type="GO" id="GO:0003677">
    <property type="term" value="F:DNA binding"/>
    <property type="evidence" value="ECO:0007669"/>
    <property type="project" value="UniProtKB-KW"/>
</dbReference>
<dbReference type="InterPro" id="IPR013264">
    <property type="entry name" value="DNAG_N"/>
</dbReference>
<feature type="domain" description="Toprim" evidence="16">
    <location>
        <begin position="289"/>
        <end position="370"/>
    </location>
</feature>
<keyword evidence="1 12" id="KW-0240">DNA-directed RNA polymerase</keyword>
<evidence type="ECO:0000256" key="8">
    <source>
        <dbReference type="ARBA" id="ARBA00022833"/>
    </source>
</evidence>
<dbReference type="HAMAP" id="MF_00974">
    <property type="entry name" value="DNA_primase_DnaG"/>
    <property type="match status" value="1"/>
</dbReference>
<dbReference type="GO" id="GO:0005737">
    <property type="term" value="C:cytoplasm"/>
    <property type="evidence" value="ECO:0007669"/>
    <property type="project" value="TreeGrafter"/>
</dbReference>
<dbReference type="Pfam" id="PF01807">
    <property type="entry name" value="Zn_ribbon_DnaG"/>
    <property type="match status" value="1"/>
</dbReference>